<evidence type="ECO:0000256" key="10">
    <source>
        <dbReference type="ARBA" id="ARBA00023049"/>
    </source>
</evidence>
<comment type="cofactor">
    <cofactor evidence="12">
        <name>Zn(2+)</name>
        <dbReference type="ChEBI" id="CHEBI:29105"/>
    </cofactor>
    <text evidence="12">Binds 1 zinc ion per subunit.</text>
</comment>
<comment type="similarity">
    <text evidence="2 12">Belongs to the peptidase M48B family.</text>
</comment>
<feature type="transmembrane region" description="Helical" evidence="12">
    <location>
        <begin position="7"/>
        <end position="28"/>
    </location>
</feature>
<dbReference type="EMBL" id="NVUU01000077">
    <property type="protein sequence ID" value="PCI92978.1"/>
    <property type="molecule type" value="Genomic_DNA"/>
</dbReference>
<feature type="active site" evidence="12">
    <location>
        <position position="148"/>
    </location>
</feature>
<dbReference type="Pfam" id="PF01435">
    <property type="entry name" value="Peptidase_M48"/>
    <property type="match status" value="1"/>
</dbReference>
<sequence>MMFKRIFLFLLLNILVVSTVSLIINMLHLQPFLRGYGVDYNSLLIFCLIWGMVGAFISLALSRVMAKWMLKVKLIDPNNMQYASLYQMVDRLAKQANLPVTPQVGIFQMDAPNAFATGPSKRRSLVAVSTGILNKLSDKELEAVIGHELAHIKNGDMITMTLLQGVVNAFVMFLARVLAIAISGFGRSKESKSASPLMYYGLVFAFEIVFMILGSMVIALYSRRREFKADQGGAALSSRYNMISALHALDREASLLKKGRTAPSLQAFMIHSNKRSILSSLFSTHPPIEERVKRLQDSFELA</sequence>
<dbReference type="EC" id="3.4.24.-" evidence="12"/>
<comment type="caution">
    <text evidence="14">The sequence shown here is derived from an EMBL/GenBank/DDBJ whole genome shotgun (WGS) entry which is preliminary data.</text>
</comment>
<dbReference type="InterPro" id="IPR022919">
    <property type="entry name" value="Pept_M48_protease_HtpX"/>
</dbReference>
<dbReference type="Proteomes" id="UP000217838">
    <property type="component" value="Unassembled WGS sequence"/>
</dbReference>
<feature type="domain" description="Peptidase M48" evidence="13">
    <location>
        <begin position="83"/>
        <end position="296"/>
    </location>
</feature>
<dbReference type="GO" id="GO:0008270">
    <property type="term" value="F:zinc ion binding"/>
    <property type="evidence" value="ECO:0007669"/>
    <property type="project" value="UniProtKB-UniRule"/>
</dbReference>
<keyword evidence="5 12" id="KW-0812">Transmembrane</keyword>
<dbReference type="PANTHER" id="PTHR43221">
    <property type="entry name" value="PROTEASE HTPX"/>
    <property type="match status" value="1"/>
</dbReference>
<dbReference type="CDD" id="cd07335">
    <property type="entry name" value="M48B_HtpX_like"/>
    <property type="match status" value="1"/>
</dbReference>
<dbReference type="NCBIfam" id="NF003965">
    <property type="entry name" value="PRK05457.1"/>
    <property type="match status" value="1"/>
</dbReference>
<keyword evidence="7 12" id="KW-0378">Hydrolase</keyword>
<dbReference type="HAMAP" id="MF_00188">
    <property type="entry name" value="Pept_M48_protease_HtpX"/>
    <property type="match status" value="1"/>
</dbReference>
<feature type="transmembrane region" description="Helical" evidence="12">
    <location>
        <begin position="197"/>
        <end position="221"/>
    </location>
</feature>
<dbReference type="PANTHER" id="PTHR43221:SF1">
    <property type="entry name" value="PROTEASE HTPX"/>
    <property type="match status" value="1"/>
</dbReference>
<dbReference type="GO" id="GO:0004222">
    <property type="term" value="F:metalloendopeptidase activity"/>
    <property type="evidence" value="ECO:0007669"/>
    <property type="project" value="UniProtKB-UniRule"/>
</dbReference>
<dbReference type="GO" id="GO:0005886">
    <property type="term" value="C:plasma membrane"/>
    <property type="evidence" value="ECO:0007669"/>
    <property type="project" value="UniProtKB-SubCell"/>
</dbReference>
<feature type="transmembrane region" description="Helical" evidence="12">
    <location>
        <begin position="162"/>
        <end position="185"/>
    </location>
</feature>
<evidence type="ECO:0000256" key="1">
    <source>
        <dbReference type="ARBA" id="ARBA00004651"/>
    </source>
</evidence>
<evidence type="ECO:0000259" key="13">
    <source>
        <dbReference type="Pfam" id="PF01435"/>
    </source>
</evidence>
<evidence type="ECO:0000256" key="6">
    <source>
        <dbReference type="ARBA" id="ARBA00022723"/>
    </source>
</evidence>
<evidence type="ECO:0000256" key="5">
    <source>
        <dbReference type="ARBA" id="ARBA00022692"/>
    </source>
</evidence>
<proteinExistence type="inferred from homology"/>
<accession>A0A2A4YDQ3</accession>
<dbReference type="InterPro" id="IPR050083">
    <property type="entry name" value="HtpX_protease"/>
</dbReference>
<evidence type="ECO:0000313" key="14">
    <source>
        <dbReference type="EMBL" id="PCI92978.1"/>
    </source>
</evidence>
<protein>
    <recommendedName>
        <fullName evidence="12">Protease HtpX homolog</fullName>
        <ecNumber evidence="12">3.4.24.-</ecNumber>
    </recommendedName>
</protein>
<evidence type="ECO:0000313" key="15">
    <source>
        <dbReference type="Proteomes" id="UP000217838"/>
    </source>
</evidence>
<organism evidence="14 15">
    <name type="scientific">Aerophobetes bacterium</name>
    <dbReference type="NCBI Taxonomy" id="2030807"/>
    <lineage>
        <taxon>Bacteria</taxon>
        <taxon>Candidatus Aerophobota</taxon>
    </lineage>
</organism>
<feature type="binding site" evidence="12">
    <location>
        <position position="226"/>
    </location>
    <ligand>
        <name>Zn(2+)</name>
        <dbReference type="ChEBI" id="CHEBI:29105"/>
        <note>catalytic</note>
    </ligand>
</feature>
<name>A0A2A4YDQ3_UNCAE</name>
<feature type="transmembrane region" description="Helical" evidence="12">
    <location>
        <begin position="40"/>
        <end position="61"/>
    </location>
</feature>
<comment type="subcellular location">
    <subcellularLocation>
        <location evidence="1 12">Cell membrane</location>
        <topology evidence="1 12">Multi-pass membrane protein</topology>
    </subcellularLocation>
</comment>
<evidence type="ECO:0000256" key="7">
    <source>
        <dbReference type="ARBA" id="ARBA00022801"/>
    </source>
</evidence>
<keyword evidence="6 12" id="KW-0479">Metal-binding</keyword>
<dbReference type="GO" id="GO:0006508">
    <property type="term" value="P:proteolysis"/>
    <property type="evidence" value="ECO:0007669"/>
    <property type="project" value="UniProtKB-KW"/>
</dbReference>
<keyword evidence="11 12" id="KW-0472">Membrane</keyword>
<feature type="binding site" evidence="12">
    <location>
        <position position="151"/>
    </location>
    <ligand>
        <name>Zn(2+)</name>
        <dbReference type="ChEBI" id="CHEBI:29105"/>
        <note>catalytic</note>
    </ligand>
</feature>
<gene>
    <name evidence="12" type="primary">htpX</name>
    <name evidence="14" type="ORF">COB11_06155</name>
</gene>
<evidence type="ECO:0000256" key="8">
    <source>
        <dbReference type="ARBA" id="ARBA00022833"/>
    </source>
</evidence>
<keyword evidence="9 12" id="KW-1133">Transmembrane helix</keyword>
<keyword evidence="10 12" id="KW-0482">Metalloprotease</keyword>
<evidence type="ECO:0000256" key="2">
    <source>
        <dbReference type="ARBA" id="ARBA00009779"/>
    </source>
</evidence>
<keyword evidence="8 12" id="KW-0862">Zinc</keyword>
<evidence type="ECO:0000256" key="3">
    <source>
        <dbReference type="ARBA" id="ARBA00022475"/>
    </source>
</evidence>
<dbReference type="InterPro" id="IPR001915">
    <property type="entry name" value="Peptidase_M48"/>
</dbReference>
<keyword evidence="4 12" id="KW-0645">Protease</keyword>
<evidence type="ECO:0000256" key="4">
    <source>
        <dbReference type="ARBA" id="ARBA00022670"/>
    </source>
</evidence>
<reference evidence="15" key="1">
    <citation type="submission" date="2017-08" db="EMBL/GenBank/DDBJ databases">
        <title>A dynamic microbial community with high functional redundancy inhabits the cold, oxic subseafloor aquifer.</title>
        <authorList>
            <person name="Tully B.J."/>
            <person name="Wheat C.G."/>
            <person name="Glazer B.T."/>
            <person name="Huber J.A."/>
        </authorList>
    </citation>
    <scope>NUCLEOTIDE SEQUENCE [LARGE SCALE GENOMIC DNA]</scope>
</reference>
<dbReference type="AlphaFoldDB" id="A0A2A4YDQ3"/>
<dbReference type="Gene3D" id="3.30.2010.10">
    <property type="entry name" value="Metalloproteases ('zincins'), catalytic domain"/>
    <property type="match status" value="1"/>
</dbReference>
<keyword evidence="3 12" id="KW-1003">Cell membrane</keyword>
<evidence type="ECO:0000256" key="11">
    <source>
        <dbReference type="ARBA" id="ARBA00023136"/>
    </source>
</evidence>
<evidence type="ECO:0000256" key="12">
    <source>
        <dbReference type="HAMAP-Rule" id="MF_00188"/>
    </source>
</evidence>
<evidence type="ECO:0000256" key="9">
    <source>
        <dbReference type="ARBA" id="ARBA00022989"/>
    </source>
</evidence>
<feature type="binding site" evidence="12">
    <location>
        <position position="147"/>
    </location>
    <ligand>
        <name>Zn(2+)</name>
        <dbReference type="ChEBI" id="CHEBI:29105"/>
        <note>catalytic</note>
    </ligand>
</feature>